<dbReference type="PANTHER" id="PTHR47482">
    <property type="entry name" value="OS11G0632001 PROTEIN"/>
    <property type="match status" value="1"/>
</dbReference>
<reference evidence="3" key="1">
    <citation type="submission" date="2020-10" db="EMBL/GenBank/DDBJ databases">
        <authorList>
            <person name="Han B."/>
            <person name="Lu T."/>
            <person name="Zhao Q."/>
            <person name="Huang X."/>
            <person name="Zhao Y."/>
        </authorList>
    </citation>
    <scope>NUCLEOTIDE SEQUENCE</scope>
</reference>
<gene>
    <name evidence="3" type="ORF">NCGR_LOCUS42191</name>
</gene>
<dbReference type="Proteomes" id="UP000604825">
    <property type="component" value="Unassembled WGS sequence"/>
</dbReference>
<feature type="domain" description="FAR1" evidence="2">
    <location>
        <begin position="103"/>
        <end position="180"/>
    </location>
</feature>
<feature type="compositionally biased region" description="Basic and acidic residues" evidence="1">
    <location>
        <begin position="540"/>
        <end position="564"/>
    </location>
</feature>
<feature type="region of interest" description="Disordered" evidence="1">
    <location>
        <begin position="516"/>
        <end position="571"/>
    </location>
</feature>
<dbReference type="EMBL" id="CAJGYO010000010">
    <property type="protein sequence ID" value="CAD6258724.1"/>
    <property type="molecule type" value="Genomic_DNA"/>
</dbReference>
<dbReference type="InterPro" id="IPR004330">
    <property type="entry name" value="FAR1_DNA_bnd_dom"/>
</dbReference>
<dbReference type="Pfam" id="PF03101">
    <property type="entry name" value="FAR1"/>
    <property type="match status" value="1"/>
</dbReference>
<dbReference type="PANTHER" id="PTHR47482:SF5">
    <property type="entry name" value="FAR1 DOMAIN-CONTAINING PROTEIN"/>
    <property type="match status" value="1"/>
</dbReference>
<keyword evidence="4" id="KW-1185">Reference proteome</keyword>
<name>A0A811QDB0_9POAL</name>
<evidence type="ECO:0000313" key="3">
    <source>
        <dbReference type="EMBL" id="CAD6258724.1"/>
    </source>
</evidence>
<organism evidence="3 4">
    <name type="scientific">Miscanthus lutarioriparius</name>
    <dbReference type="NCBI Taxonomy" id="422564"/>
    <lineage>
        <taxon>Eukaryota</taxon>
        <taxon>Viridiplantae</taxon>
        <taxon>Streptophyta</taxon>
        <taxon>Embryophyta</taxon>
        <taxon>Tracheophyta</taxon>
        <taxon>Spermatophyta</taxon>
        <taxon>Magnoliopsida</taxon>
        <taxon>Liliopsida</taxon>
        <taxon>Poales</taxon>
        <taxon>Poaceae</taxon>
        <taxon>PACMAD clade</taxon>
        <taxon>Panicoideae</taxon>
        <taxon>Andropogonodae</taxon>
        <taxon>Andropogoneae</taxon>
        <taxon>Saccharinae</taxon>
        <taxon>Miscanthus</taxon>
    </lineage>
</organism>
<dbReference type="OrthoDB" id="685741at2759"/>
<dbReference type="AlphaFoldDB" id="A0A811QDB0"/>
<accession>A0A811QDB0</accession>
<evidence type="ECO:0000259" key="2">
    <source>
        <dbReference type="Pfam" id="PF03101"/>
    </source>
</evidence>
<evidence type="ECO:0000256" key="1">
    <source>
        <dbReference type="SAM" id="MobiDB-lite"/>
    </source>
</evidence>
<evidence type="ECO:0000313" key="4">
    <source>
        <dbReference type="Proteomes" id="UP000604825"/>
    </source>
</evidence>
<protein>
    <recommendedName>
        <fullName evidence="2">FAR1 domain-containing protein</fullName>
    </recommendedName>
</protein>
<sequence length="571" mass="65199">MAVCAGESQPVRHSLTRLEQTSQMQSLPDLRIADSAPASIQLMENPNLLKRKRGKHGPEARISVMEESDITQAMRTSSSRSGEPVFLPAVGMEFDSAKEAKDFCNLYSWEIGFGIRKGRNRVNDNNYTTRQNFVCSCEGLCPNSRAATCRTGCKAMIRLHRTSDHGWVISRFHPQHNHPCSATHGQNKQWLSHSDIDPMTKDVVRKLRENREGLQHSRGSRYSISNSYKERGDQCQAMAAAIKTTLKATNHWWCQWHVLRKTKQKVGPTYSKKRNFKKEFNKLVTEETMRSAPMHMFVRKFNEFQMDRNDHEEKEVYLTKQMHRKHRVGVPIERHAELIYTRRIYEKFYNELYYAGGYAIKSRTSDGVFEVAHSLFDGNADQIFYKVVYVGGEKITCQCGLYEHLVLVHLDVKEIPKNNIMPRWMKDGDESADHSNVKTGFHVIRGSSDVLKKRALVSRVLEVAYGPNAISEEVYAQAMGVMDLVRSQSSMLQPLVDQPSHDPRISVVTSASAISAPTNIRCPDRPTKKGRPANSSLQSWKEEQKRNNRQSTDEENPRGDKTRLIADVLAV</sequence>
<comment type="caution">
    <text evidence="3">The sequence shown here is derived from an EMBL/GenBank/DDBJ whole genome shotgun (WGS) entry which is preliminary data.</text>
</comment>
<proteinExistence type="predicted"/>